<accession>A0A2S4PVT6</accession>
<feature type="non-terminal residue" evidence="16">
    <location>
        <position position="1114"/>
    </location>
</feature>
<feature type="domain" description="SH3" evidence="15">
    <location>
        <begin position="355"/>
        <end position="417"/>
    </location>
</feature>
<evidence type="ECO:0000256" key="4">
    <source>
        <dbReference type="ARBA" id="ARBA00007948"/>
    </source>
</evidence>
<comment type="caution">
    <text evidence="16">The sequence shown here is derived from an EMBL/GenBank/DDBJ whole genome shotgun (WGS) entry which is preliminary data.</text>
</comment>
<dbReference type="GO" id="GO:0030833">
    <property type="term" value="P:regulation of actin filament polymerization"/>
    <property type="evidence" value="ECO:0007669"/>
    <property type="project" value="TreeGrafter"/>
</dbReference>
<feature type="domain" description="SH3" evidence="15">
    <location>
        <begin position="2"/>
        <end position="69"/>
    </location>
</feature>
<gene>
    <name evidence="16" type="ORF">EPUL_001562</name>
</gene>
<dbReference type="InterPro" id="IPR001452">
    <property type="entry name" value="SH3_domain"/>
</dbReference>
<evidence type="ECO:0000256" key="6">
    <source>
        <dbReference type="ARBA" id="ARBA00022443"/>
    </source>
</evidence>
<feature type="region of interest" description="Disordered" evidence="14">
    <location>
        <begin position="203"/>
        <end position="228"/>
    </location>
</feature>
<name>A0A2S4PVT6_9PEZI</name>
<feature type="compositionally biased region" description="Polar residues" evidence="14">
    <location>
        <begin position="1104"/>
        <end position="1114"/>
    </location>
</feature>
<dbReference type="Gene3D" id="2.30.30.700">
    <property type="entry name" value="SLA1 homology domain 1"/>
    <property type="match status" value="1"/>
</dbReference>
<proteinExistence type="inferred from homology"/>
<dbReference type="Proteomes" id="UP000237438">
    <property type="component" value="Unassembled WGS sequence"/>
</dbReference>
<dbReference type="AlphaFoldDB" id="A0A2S4PVT6"/>
<dbReference type="GO" id="GO:0042802">
    <property type="term" value="F:identical protein binding"/>
    <property type="evidence" value="ECO:0007669"/>
    <property type="project" value="InterPro"/>
</dbReference>
<dbReference type="CDD" id="cd11774">
    <property type="entry name" value="SH3_Sla1p_2"/>
    <property type="match status" value="1"/>
</dbReference>
<keyword evidence="12" id="KW-0963">Cytoplasm</keyword>
<evidence type="ECO:0000256" key="1">
    <source>
        <dbReference type="ARBA" id="ARBA00004125"/>
    </source>
</evidence>
<comment type="similarity">
    <text evidence="4">Belongs to the SLA1 family.</text>
</comment>
<dbReference type="InterPro" id="IPR007131">
    <property type="entry name" value="SHD1"/>
</dbReference>
<evidence type="ECO:0000256" key="14">
    <source>
        <dbReference type="SAM" id="MobiDB-lite"/>
    </source>
</evidence>
<evidence type="ECO:0000256" key="7">
    <source>
        <dbReference type="ARBA" id="ARBA00022475"/>
    </source>
</evidence>
<dbReference type="PROSITE" id="PS50002">
    <property type="entry name" value="SH3"/>
    <property type="match status" value="3"/>
</dbReference>
<evidence type="ECO:0000256" key="12">
    <source>
        <dbReference type="ARBA" id="ARBA00023212"/>
    </source>
</evidence>
<evidence type="ECO:0000256" key="11">
    <source>
        <dbReference type="ARBA" id="ARBA00023203"/>
    </source>
</evidence>
<dbReference type="PANTHER" id="PTHR15735">
    <property type="entry name" value="FCH AND DOUBLE SH3 DOMAINS PROTEIN"/>
    <property type="match status" value="1"/>
</dbReference>
<feature type="region of interest" description="Disordered" evidence="14">
    <location>
        <begin position="449"/>
        <end position="470"/>
    </location>
</feature>
<dbReference type="GO" id="GO:0030479">
    <property type="term" value="C:actin cortical patch"/>
    <property type="evidence" value="ECO:0007669"/>
    <property type="project" value="UniProtKB-SubCell"/>
</dbReference>
<evidence type="ECO:0000313" key="16">
    <source>
        <dbReference type="EMBL" id="POS86149.1"/>
    </source>
</evidence>
<dbReference type="Pfam" id="PF03983">
    <property type="entry name" value="SHD1"/>
    <property type="match status" value="1"/>
</dbReference>
<keyword evidence="10" id="KW-0472">Membrane</keyword>
<evidence type="ECO:0000256" key="2">
    <source>
        <dbReference type="ARBA" id="ARBA00004134"/>
    </source>
</evidence>
<dbReference type="GO" id="GO:0010008">
    <property type="term" value="C:endosome membrane"/>
    <property type="evidence" value="ECO:0007669"/>
    <property type="project" value="UniProtKB-SubCell"/>
</dbReference>
<evidence type="ECO:0000259" key="15">
    <source>
        <dbReference type="PROSITE" id="PS50002"/>
    </source>
</evidence>
<dbReference type="Gene3D" id="1.10.150.50">
    <property type="entry name" value="Transcription Factor, Ets-1"/>
    <property type="match status" value="1"/>
</dbReference>
<dbReference type="Pfam" id="PF00018">
    <property type="entry name" value="SH3_1"/>
    <property type="match status" value="3"/>
</dbReference>
<feature type="compositionally biased region" description="Polar residues" evidence="14">
    <location>
        <begin position="804"/>
        <end position="827"/>
    </location>
</feature>
<dbReference type="PANTHER" id="PTHR15735:SF19">
    <property type="entry name" value="ACTIN CYTOSKELETON-REGULATORY COMPLEX PROTEIN SLA1"/>
    <property type="match status" value="1"/>
</dbReference>
<feature type="region of interest" description="Disordered" evidence="14">
    <location>
        <begin position="803"/>
        <end position="844"/>
    </location>
</feature>
<protein>
    <recommendedName>
        <fullName evidence="5">Actin cytoskeleton-regulatory complex protein SLA1</fullName>
    </recommendedName>
</protein>
<dbReference type="GO" id="GO:0005634">
    <property type="term" value="C:nucleus"/>
    <property type="evidence" value="ECO:0007669"/>
    <property type="project" value="TreeGrafter"/>
</dbReference>
<organism evidence="16 17">
    <name type="scientific">Erysiphe pulchra</name>
    <dbReference type="NCBI Taxonomy" id="225359"/>
    <lineage>
        <taxon>Eukaryota</taxon>
        <taxon>Fungi</taxon>
        <taxon>Dikarya</taxon>
        <taxon>Ascomycota</taxon>
        <taxon>Pezizomycotina</taxon>
        <taxon>Leotiomycetes</taxon>
        <taxon>Erysiphales</taxon>
        <taxon>Erysiphaceae</taxon>
        <taxon>Erysiphe</taxon>
    </lineage>
</organism>
<sequence length="1114" mass="122905">MGFLGIYKAIYDYEPQVEGELAIIEGDILFILEKSDEDCWWKAKKKANEINGDEPVGLVPNNYIEEAQPNSYARALYDYTRQTDEELSFTENSELDVYDTSDINWTLVGLKGEYGFVPSNYIEIEKPENTVLHASASGSPNEMAVISEKNEPRPSITSIQSSEIKLVGTQIQIGQHKVEASDDGSQDSSRGFKRISALDSDQAHKHISFRSQSSIDSPKTSPSYTRTFERDNDSSAAFYAPQGFHMYNINEMVTDMGRRKKVPTTLGINNATGVILIAPEKSKLGDVQKWTAEKMTHHSIEGKHVFLELVQPNKSIDFHAGAKDTAQEIVGALGELAGAVRAEGLREVILAGSSRSQKIGQMLHDFSAQEDNELTVMAGDEVVLIDDMINDEWWRIRRLKDGSEGLVPRSYVQITGVASVPGKSALNPSRSIVEQNRLEEERLAKDSVKASKVSKNSEIGPGMRLPERGSSLSRQEILNNNTIQKHKSNQNDTISLNNSKAKPDPCNVRTWNDRSKSFSVEAQFLALKDGKINLHKMNGVKIAVPVSKMSIEDLEYVERQTGISLDDEKPLSGLRNSRSQVFTSSKESTSPARAKFDKTNIDWFQFFLDCEVSVNLCERYSQAFQRDSMDESVLPDIDATVLRTLGIREGDIIKIMRFLDKKFCRSAPKRSLGLTTEESLILDTDSQGSLFSGPGGALKNNTRKGRPTPAVVTNNNINFDAFADDAKNTFSSETGVKTVSLAKDTTKSGFEDDAWDVKSSKQEFSSTLTKNSEAQSQNTPSASTLTGAMGDLSLLTTPLEPQKLQPTASAVPTQPAQHSSQVQQGASPSFFAGIGSQQPGLIHRQNTSPHFLLNDKVNAGVNFPGQQQTLPHQFQNSNQGHLMISAPNRPLSAPIVNPSSPYMFNLQPQATGIQTSAGYQQQMTPYIQNSYDPRIQQVHNLFNSPQSPVNTIGIVGHQGYNQLSNQLNNGIQHNFQKYSTPVAALPQNFKNNAMSPFSDSYSQQFMPLSPQPLGFQSTLSQQKFTHATGINNFLPPPLQPTHTVINKNSNLDSNLNNQLNLQLLQQNQMNPLVPQKTGPPPPVRFGVSSNPPKLVPQPTGRRANLSQATPQNPF</sequence>
<dbReference type="InterPro" id="IPR036028">
    <property type="entry name" value="SH3-like_dom_sf"/>
</dbReference>
<dbReference type="EMBL" id="PEDP01000398">
    <property type="protein sequence ID" value="POS86149.1"/>
    <property type="molecule type" value="Genomic_DNA"/>
</dbReference>
<keyword evidence="6 13" id="KW-0728">SH3 domain</keyword>
<dbReference type="InterPro" id="IPR035800">
    <property type="entry name" value="Sla1_SH3_1"/>
</dbReference>
<feature type="compositionally biased region" description="Polar residues" evidence="14">
    <location>
        <begin position="209"/>
        <end position="226"/>
    </location>
</feature>
<dbReference type="STRING" id="225359.A0A2S4PVT6"/>
<dbReference type="GO" id="GO:0003779">
    <property type="term" value="F:actin binding"/>
    <property type="evidence" value="ECO:0007669"/>
    <property type="project" value="UniProtKB-KW"/>
</dbReference>
<dbReference type="GO" id="GO:0043130">
    <property type="term" value="F:ubiquitin binding"/>
    <property type="evidence" value="ECO:0007669"/>
    <property type="project" value="InterPro"/>
</dbReference>
<dbReference type="GO" id="GO:0005886">
    <property type="term" value="C:plasma membrane"/>
    <property type="evidence" value="ECO:0007669"/>
    <property type="project" value="UniProtKB-SubCell"/>
</dbReference>
<dbReference type="GO" id="GO:0030674">
    <property type="term" value="F:protein-macromolecule adaptor activity"/>
    <property type="evidence" value="ECO:0007669"/>
    <property type="project" value="InterPro"/>
</dbReference>
<feature type="compositionally biased region" description="Polar residues" evidence="14">
    <location>
        <begin position="766"/>
        <end position="786"/>
    </location>
</feature>
<evidence type="ECO:0000256" key="8">
    <source>
        <dbReference type="ARBA" id="ARBA00022583"/>
    </source>
</evidence>
<keyword evidence="17" id="KW-1185">Reference proteome</keyword>
<keyword evidence="8" id="KW-0254">Endocytosis</keyword>
<dbReference type="InterPro" id="IPR013761">
    <property type="entry name" value="SAM/pointed_sf"/>
</dbReference>
<dbReference type="InterPro" id="IPR056996">
    <property type="entry name" value="PH_SLA1"/>
</dbReference>
<dbReference type="CDD" id="cd11773">
    <property type="entry name" value="SH3_Sla1p_1"/>
    <property type="match status" value="1"/>
</dbReference>
<evidence type="ECO:0000256" key="13">
    <source>
        <dbReference type="PROSITE-ProRule" id="PRU00192"/>
    </source>
</evidence>
<feature type="compositionally biased region" description="Polar residues" evidence="14">
    <location>
        <begin position="835"/>
        <end position="844"/>
    </location>
</feature>
<dbReference type="SUPFAM" id="SSF50044">
    <property type="entry name" value="SH3-domain"/>
    <property type="match status" value="3"/>
</dbReference>
<evidence type="ECO:0000256" key="9">
    <source>
        <dbReference type="ARBA" id="ARBA00022753"/>
    </source>
</evidence>
<feature type="region of interest" description="Disordered" evidence="14">
    <location>
        <begin position="1071"/>
        <end position="1114"/>
    </location>
</feature>
<dbReference type="PRINTS" id="PR00452">
    <property type="entry name" value="SH3DOMAIN"/>
</dbReference>
<keyword evidence="11" id="KW-0009">Actin-binding</keyword>
<keyword evidence="12" id="KW-0206">Cytoskeleton</keyword>
<evidence type="ECO:0000256" key="5">
    <source>
        <dbReference type="ARBA" id="ARBA00020357"/>
    </source>
</evidence>
<comment type="subcellular location">
    <subcellularLocation>
        <location evidence="3">Cell membrane</location>
        <topology evidence="3">Peripheral membrane protein</topology>
        <orientation evidence="3">Cytoplasmic side</orientation>
    </subcellularLocation>
    <subcellularLocation>
        <location evidence="2">Cytoplasm</location>
        <location evidence="2">Cytoskeleton</location>
        <location evidence="2">Actin patch</location>
    </subcellularLocation>
    <subcellularLocation>
        <location evidence="1">Endosome membrane</location>
        <topology evidence="1">Peripheral membrane protein</topology>
        <orientation evidence="1">Cytoplasmic side</orientation>
    </subcellularLocation>
</comment>
<keyword evidence="7" id="KW-1003">Cell membrane</keyword>
<dbReference type="SMART" id="SM00326">
    <property type="entry name" value="SH3"/>
    <property type="match status" value="3"/>
</dbReference>
<evidence type="ECO:0000256" key="10">
    <source>
        <dbReference type="ARBA" id="ARBA00023136"/>
    </source>
</evidence>
<dbReference type="Gene3D" id="2.30.30.40">
    <property type="entry name" value="SH3 Domains"/>
    <property type="match status" value="3"/>
</dbReference>
<keyword evidence="9" id="KW-0967">Endosome</keyword>
<evidence type="ECO:0000313" key="17">
    <source>
        <dbReference type="Proteomes" id="UP000237438"/>
    </source>
</evidence>
<reference evidence="16 17" key="1">
    <citation type="submission" date="2017-10" db="EMBL/GenBank/DDBJ databases">
        <title>Development of genomic resources for the powdery mildew, Erysiphe pulchra.</title>
        <authorList>
            <person name="Wadl P.A."/>
            <person name="Mack B.M."/>
            <person name="Moore G."/>
            <person name="Beltz S.B."/>
        </authorList>
    </citation>
    <scope>NUCLEOTIDE SEQUENCE [LARGE SCALE GENOMIC DNA]</scope>
    <source>
        <strain evidence="16">Cflorida</strain>
    </source>
</reference>
<dbReference type="GO" id="GO:0006897">
    <property type="term" value="P:endocytosis"/>
    <property type="evidence" value="ECO:0007669"/>
    <property type="project" value="UniProtKB-KW"/>
</dbReference>
<dbReference type="OrthoDB" id="26539at2759"/>
<evidence type="ECO:0000256" key="3">
    <source>
        <dbReference type="ARBA" id="ARBA00004413"/>
    </source>
</evidence>
<feature type="region of interest" description="Disordered" evidence="14">
    <location>
        <begin position="766"/>
        <end position="787"/>
    </location>
</feature>
<dbReference type="Pfam" id="PF24081">
    <property type="entry name" value="PH_SLA1"/>
    <property type="match status" value="1"/>
</dbReference>
<dbReference type="GO" id="GO:0000147">
    <property type="term" value="P:actin cortical patch assembly"/>
    <property type="evidence" value="ECO:0007669"/>
    <property type="project" value="TreeGrafter"/>
</dbReference>
<feature type="domain" description="SH3" evidence="15">
    <location>
        <begin position="70"/>
        <end position="127"/>
    </location>
</feature>